<evidence type="ECO:0000259" key="10">
    <source>
        <dbReference type="Pfam" id="PF04552"/>
    </source>
</evidence>
<dbReference type="PANTHER" id="PTHR32248">
    <property type="entry name" value="RNA POLYMERASE SIGMA-54 FACTOR"/>
    <property type="match status" value="1"/>
</dbReference>
<evidence type="ECO:0000256" key="6">
    <source>
        <dbReference type="ARBA" id="ARBA00023082"/>
    </source>
</evidence>
<keyword evidence="8" id="KW-0804">Transcription</keyword>
<evidence type="ECO:0000256" key="2">
    <source>
        <dbReference type="ARBA" id="ARBA00022478"/>
    </source>
</evidence>
<dbReference type="InterPro" id="IPR038709">
    <property type="entry name" value="RpoN_core-bd_sf"/>
</dbReference>
<evidence type="ECO:0000256" key="8">
    <source>
        <dbReference type="ARBA" id="ARBA00023163"/>
    </source>
</evidence>
<dbReference type="GO" id="GO:0003677">
    <property type="term" value="F:DNA binding"/>
    <property type="evidence" value="ECO:0007669"/>
    <property type="project" value="UniProtKB-KW"/>
</dbReference>
<evidence type="ECO:0000313" key="12">
    <source>
        <dbReference type="EMBL" id="KOO69460.1"/>
    </source>
</evidence>
<dbReference type="OrthoDB" id="9814402at2"/>
<sequence length="502" mass="57190">MAQNLIQTQAQKQVQTQRLTQQQMLVVHLLEMPLTELEHSVAAEIDDNPALEVAGPDDVQPADDMHESVSGSDEDDDFDTVNEREERESALDQALSGIGMDDEMPEAAQYVASNNQNADYEEITYGDQVSFYDRLKEQMVDVELTPREHEIMEYLIGSLDGDGLLRKDIATLSDELAIYHNIDASEHEIEHVLHVLQTFDPAGIGARNLRECLLLQIRRRDKSEMRSMMERVITECFDEFMNKRWDKIASQLGIDTDTVKTVHNELLKLNPKPGSSLGETEGRNIQQITPDFIVDTADDGTVSFYINSGNVPDLYVSDSFTDMVKSYQKNKSKMSRSEKEALLYAKEKVERAQGFIDAIKQRRHTLYVTMKAIIDIQKAYFQDGDESDLKPMILKDVADKTGLDISTISRVSNMKYAQTRWGTFKLRHFFSDSVKTESGEEMSTRKIKAALKDIIDNEDKRRPLSDDAIKDKMNESGYPVARRTIAKYREQLGIPVARLRKK</sequence>
<dbReference type="InterPro" id="IPR007046">
    <property type="entry name" value="RNA_pol_sigma_54_core-bd"/>
</dbReference>
<dbReference type="GO" id="GO:0016779">
    <property type="term" value="F:nucleotidyltransferase activity"/>
    <property type="evidence" value="ECO:0007669"/>
    <property type="project" value="UniProtKB-KW"/>
</dbReference>
<accession>A0A8E1QZ45</accession>
<dbReference type="Pfam" id="PF04552">
    <property type="entry name" value="Sigma54_DBD"/>
    <property type="match status" value="1"/>
</dbReference>
<proteinExistence type="inferred from homology"/>
<protein>
    <submittedName>
        <fullName evidence="12">RNA polymerase sigma54 factor</fullName>
    </submittedName>
</protein>
<keyword evidence="4" id="KW-0548">Nucleotidyltransferase</keyword>
<evidence type="ECO:0000259" key="11">
    <source>
        <dbReference type="Pfam" id="PF04963"/>
    </source>
</evidence>
<feature type="domain" description="RNA polymerase sigma factor 54 DNA-binding" evidence="10">
    <location>
        <begin position="344"/>
        <end position="501"/>
    </location>
</feature>
<comment type="similarity">
    <text evidence="1">Belongs to the sigma-54 factor family.</text>
</comment>
<dbReference type="GO" id="GO:0001216">
    <property type="term" value="F:DNA-binding transcription activator activity"/>
    <property type="evidence" value="ECO:0007669"/>
    <property type="project" value="InterPro"/>
</dbReference>
<dbReference type="PANTHER" id="PTHR32248:SF4">
    <property type="entry name" value="RNA POLYMERASE SIGMA-54 FACTOR"/>
    <property type="match status" value="1"/>
</dbReference>
<reference evidence="12 13" key="1">
    <citation type="submission" date="2015-06" db="EMBL/GenBank/DDBJ databases">
        <title>Prevotella sp. 109, sp. nov., a novel member of the family Prevotellaceae isolated from human faeces.</title>
        <authorList>
            <person name="Shkoporov A.N."/>
            <person name="Chaplin A.V."/>
            <person name="Kafarskaia L.I."/>
            <person name="Efimov B.A."/>
        </authorList>
    </citation>
    <scope>NUCLEOTIDE SEQUENCE [LARGE SCALE GENOMIC DNA]</scope>
    <source>
        <strain evidence="12 13">109</strain>
    </source>
</reference>
<dbReference type="GO" id="GO:0006352">
    <property type="term" value="P:DNA-templated transcription initiation"/>
    <property type="evidence" value="ECO:0007669"/>
    <property type="project" value="InterPro"/>
</dbReference>
<organism evidence="12 13">
    <name type="scientific">Xylanibacter rarus</name>
    <dbReference type="NCBI Taxonomy" id="1676614"/>
    <lineage>
        <taxon>Bacteria</taxon>
        <taxon>Pseudomonadati</taxon>
        <taxon>Bacteroidota</taxon>
        <taxon>Bacteroidia</taxon>
        <taxon>Bacteroidales</taxon>
        <taxon>Prevotellaceae</taxon>
        <taxon>Xylanibacter</taxon>
    </lineage>
</organism>
<dbReference type="GO" id="GO:0000428">
    <property type="term" value="C:DNA-directed RNA polymerase complex"/>
    <property type="evidence" value="ECO:0007669"/>
    <property type="project" value="UniProtKB-KW"/>
</dbReference>
<dbReference type="InterPro" id="IPR007634">
    <property type="entry name" value="RNA_pol_sigma_54_DNA-bd"/>
</dbReference>
<name>A0A8E1QZ45_9BACT</name>
<dbReference type="Pfam" id="PF00309">
    <property type="entry name" value="Sigma54_AID"/>
    <property type="match status" value="1"/>
</dbReference>
<evidence type="ECO:0000256" key="4">
    <source>
        <dbReference type="ARBA" id="ARBA00022695"/>
    </source>
</evidence>
<dbReference type="Gene3D" id="1.10.10.1330">
    <property type="entry name" value="RNA polymerase sigma-54 factor, core-binding domain"/>
    <property type="match status" value="1"/>
</dbReference>
<keyword evidence="6" id="KW-0731">Sigma factor</keyword>
<dbReference type="GO" id="GO:0016987">
    <property type="term" value="F:sigma factor activity"/>
    <property type="evidence" value="ECO:0007669"/>
    <property type="project" value="UniProtKB-KW"/>
</dbReference>
<keyword evidence="2" id="KW-0240">DNA-directed RNA polymerase</keyword>
<evidence type="ECO:0000256" key="7">
    <source>
        <dbReference type="ARBA" id="ARBA00023125"/>
    </source>
</evidence>
<evidence type="ECO:0000256" key="5">
    <source>
        <dbReference type="ARBA" id="ARBA00023015"/>
    </source>
</evidence>
<dbReference type="NCBIfam" id="TIGR02395">
    <property type="entry name" value="rpoN_sigma"/>
    <property type="match status" value="1"/>
</dbReference>
<gene>
    <name evidence="12" type="ORF">ACU52_02025</name>
</gene>
<comment type="caution">
    <text evidence="12">The sequence shown here is derived from an EMBL/GenBank/DDBJ whole genome shotgun (WGS) entry which is preliminary data.</text>
</comment>
<dbReference type="PROSITE" id="PS00718">
    <property type="entry name" value="SIGMA54_2"/>
    <property type="match status" value="1"/>
</dbReference>
<feature type="region of interest" description="Disordered" evidence="9">
    <location>
        <begin position="51"/>
        <end position="86"/>
    </location>
</feature>
<keyword evidence="5" id="KW-0805">Transcription regulation</keyword>
<dbReference type="PROSITE" id="PS50044">
    <property type="entry name" value="SIGMA54_3"/>
    <property type="match status" value="1"/>
</dbReference>
<evidence type="ECO:0000256" key="3">
    <source>
        <dbReference type="ARBA" id="ARBA00022679"/>
    </source>
</evidence>
<dbReference type="EMBL" id="LFQU01000002">
    <property type="protein sequence ID" value="KOO69460.1"/>
    <property type="molecule type" value="Genomic_DNA"/>
</dbReference>
<evidence type="ECO:0000256" key="9">
    <source>
        <dbReference type="SAM" id="MobiDB-lite"/>
    </source>
</evidence>
<dbReference type="Gene3D" id="1.10.10.60">
    <property type="entry name" value="Homeodomain-like"/>
    <property type="match status" value="1"/>
</dbReference>
<dbReference type="PIRSF" id="PIRSF000774">
    <property type="entry name" value="RpoN"/>
    <property type="match status" value="1"/>
</dbReference>
<evidence type="ECO:0000313" key="13">
    <source>
        <dbReference type="Proteomes" id="UP000036951"/>
    </source>
</evidence>
<evidence type="ECO:0000256" key="1">
    <source>
        <dbReference type="ARBA" id="ARBA00008798"/>
    </source>
</evidence>
<dbReference type="RefSeq" id="WP_021854487.1">
    <property type="nucleotide sequence ID" value="NZ_LFQU01000002.1"/>
</dbReference>
<keyword evidence="3" id="KW-0808">Transferase</keyword>
<dbReference type="Proteomes" id="UP000036951">
    <property type="component" value="Unassembled WGS sequence"/>
</dbReference>
<dbReference type="AlphaFoldDB" id="A0A8E1QZ45"/>
<keyword evidence="7" id="KW-0238">DNA-binding</keyword>
<dbReference type="Pfam" id="PF04963">
    <property type="entry name" value="Sigma54_CBD"/>
    <property type="match status" value="1"/>
</dbReference>
<feature type="domain" description="RNA polymerase sigma factor 54 core-binding" evidence="11">
    <location>
        <begin position="127"/>
        <end position="319"/>
    </location>
</feature>
<keyword evidence="13" id="KW-1185">Reference proteome</keyword>
<dbReference type="PRINTS" id="PR00045">
    <property type="entry name" value="SIGMA54FCT"/>
</dbReference>
<dbReference type="InterPro" id="IPR000394">
    <property type="entry name" value="RNA_pol_sigma_54"/>
</dbReference>